<protein>
    <submittedName>
        <fullName evidence="1">Uncharacterized protein</fullName>
    </submittedName>
</protein>
<dbReference type="Proteomes" id="UP000054558">
    <property type="component" value="Unassembled WGS sequence"/>
</dbReference>
<dbReference type="EMBL" id="DF237718">
    <property type="protein sequence ID" value="GAQ91339.1"/>
    <property type="molecule type" value="Genomic_DNA"/>
</dbReference>
<keyword evidence="2" id="KW-1185">Reference proteome</keyword>
<sequence>MSAFITHVGDQGLLDKTLSSTHVHQDRNKIEDLARHIWQLHLDGHLPNDKFEVVPHRKPPPAADENLIHTFRLQGPDEDVYRKIAKDYGSFLRHLKFVV</sequence>
<proteinExistence type="predicted"/>
<name>A0A1Y1IPB6_KLENI</name>
<evidence type="ECO:0000313" key="1">
    <source>
        <dbReference type="EMBL" id="GAQ91339.1"/>
    </source>
</evidence>
<dbReference type="AlphaFoldDB" id="A0A1Y1IPB6"/>
<reference evidence="1 2" key="1">
    <citation type="journal article" date="2014" name="Nat. Commun.">
        <title>Klebsormidium flaccidum genome reveals primary factors for plant terrestrial adaptation.</title>
        <authorList>
            <person name="Hori K."/>
            <person name="Maruyama F."/>
            <person name="Fujisawa T."/>
            <person name="Togashi T."/>
            <person name="Yamamoto N."/>
            <person name="Seo M."/>
            <person name="Sato S."/>
            <person name="Yamada T."/>
            <person name="Mori H."/>
            <person name="Tajima N."/>
            <person name="Moriyama T."/>
            <person name="Ikeuchi M."/>
            <person name="Watanabe M."/>
            <person name="Wada H."/>
            <person name="Kobayashi K."/>
            <person name="Saito M."/>
            <person name="Masuda T."/>
            <person name="Sasaki-Sekimoto Y."/>
            <person name="Mashiguchi K."/>
            <person name="Awai K."/>
            <person name="Shimojima M."/>
            <person name="Masuda S."/>
            <person name="Iwai M."/>
            <person name="Nobusawa T."/>
            <person name="Narise T."/>
            <person name="Kondo S."/>
            <person name="Saito H."/>
            <person name="Sato R."/>
            <person name="Murakawa M."/>
            <person name="Ihara Y."/>
            <person name="Oshima-Yamada Y."/>
            <person name="Ohtaka K."/>
            <person name="Satoh M."/>
            <person name="Sonobe K."/>
            <person name="Ishii M."/>
            <person name="Ohtani R."/>
            <person name="Kanamori-Sato M."/>
            <person name="Honoki R."/>
            <person name="Miyazaki D."/>
            <person name="Mochizuki H."/>
            <person name="Umetsu J."/>
            <person name="Higashi K."/>
            <person name="Shibata D."/>
            <person name="Kamiya Y."/>
            <person name="Sato N."/>
            <person name="Nakamura Y."/>
            <person name="Tabata S."/>
            <person name="Ida S."/>
            <person name="Kurokawa K."/>
            <person name="Ohta H."/>
        </authorList>
    </citation>
    <scope>NUCLEOTIDE SEQUENCE [LARGE SCALE GENOMIC DNA]</scope>
    <source>
        <strain evidence="1 2">NIES-2285</strain>
    </source>
</reference>
<gene>
    <name evidence="1" type="ORF">KFL_007690015</name>
</gene>
<organism evidence="1 2">
    <name type="scientific">Klebsormidium nitens</name>
    <name type="common">Green alga</name>
    <name type="synonym">Ulothrix nitens</name>
    <dbReference type="NCBI Taxonomy" id="105231"/>
    <lineage>
        <taxon>Eukaryota</taxon>
        <taxon>Viridiplantae</taxon>
        <taxon>Streptophyta</taxon>
        <taxon>Klebsormidiophyceae</taxon>
        <taxon>Klebsormidiales</taxon>
        <taxon>Klebsormidiaceae</taxon>
        <taxon>Klebsormidium</taxon>
    </lineage>
</organism>
<accession>A0A1Y1IPB6</accession>
<evidence type="ECO:0000313" key="2">
    <source>
        <dbReference type="Proteomes" id="UP000054558"/>
    </source>
</evidence>